<accession>A0AAN9QUG2</accession>
<feature type="signal peptide" evidence="6">
    <location>
        <begin position="1"/>
        <end position="20"/>
    </location>
</feature>
<evidence type="ECO:0000256" key="1">
    <source>
        <dbReference type="ARBA" id="ARBA00022723"/>
    </source>
</evidence>
<feature type="domain" description="C3H1-type" evidence="7">
    <location>
        <begin position="419"/>
        <end position="446"/>
    </location>
</feature>
<dbReference type="Pfam" id="PF23030">
    <property type="entry name" value="SCAF11-like_C"/>
    <property type="match status" value="1"/>
</dbReference>
<evidence type="ECO:0000256" key="6">
    <source>
        <dbReference type="SAM" id="SignalP"/>
    </source>
</evidence>
<feature type="region of interest" description="Disordered" evidence="5">
    <location>
        <begin position="314"/>
        <end position="365"/>
    </location>
</feature>
<protein>
    <recommendedName>
        <fullName evidence="7">C3H1-type domain-containing protein</fullName>
    </recommendedName>
</protein>
<dbReference type="SUPFAM" id="SSF90229">
    <property type="entry name" value="CCCH zinc finger"/>
    <property type="match status" value="1"/>
</dbReference>
<dbReference type="SMART" id="SM00356">
    <property type="entry name" value="ZnF_C3H1"/>
    <property type="match status" value="3"/>
</dbReference>
<feature type="chain" id="PRO_5042811891" description="C3H1-type domain-containing protein" evidence="6">
    <location>
        <begin position="21"/>
        <end position="1050"/>
    </location>
</feature>
<keyword evidence="2 4" id="KW-0863">Zinc-finger</keyword>
<dbReference type="AlphaFoldDB" id="A0AAN9QUG2"/>
<dbReference type="Pfam" id="PF00642">
    <property type="entry name" value="zf-CCCH"/>
    <property type="match status" value="1"/>
</dbReference>
<reference evidence="8 9" key="1">
    <citation type="submission" date="2024-01" db="EMBL/GenBank/DDBJ databases">
        <title>The genomes of 5 underutilized Papilionoideae crops provide insights into root nodulation and disease resistanc.</title>
        <authorList>
            <person name="Jiang F."/>
        </authorList>
    </citation>
    <scope>NUCLEOTIDE SEQUENCE [LARGE SCALE GENOMIC DNA]</scope>
    <source>
        <strain evidence="8">LVBAO_FW01</strain>
        <tissue evidence="8">Leaves</tissue>
    </source>
</reference>
<dbReference type="Pfam" id="PF18044">
    <property type="entry name" value="zf-CCCH_4"/>
    <property type="match status" value="1"/>
</dbReference>
<feature type="region of interest" description="Disordered" evidence="5">
    <location>
        <begin position="445"/>
        <end position="488"/>
    </location>
</feature>
<dbReference type="EMBL" id="JAYMYQ010000002">
    <property type="protein sequence ID" value="KAK7350870.1"/>
    <property type="molecule type" value="Genomic_DNA"/>
</dbReference>
<dbReference type="Gene3D" id="2.30.30.1190">
    <property type="match status" value="1"/>
</dbReference>
<evidence type="ECO:0000256" key="2">
    <source>
        <dbReference type="ARBA" id="ARBA00022771"/>
    </source>
</evidence>
<feature type="compositionally biased region" description="Low complexity" evidence="5">
    <location>
        <begin position="329"/>
        <end position="338"/>
    </location>
</feature>
<proteinExistence type="predicted"/>
<dbReference type="Pfam" id="PF14608">
    <property type="entry name" value="zf-CCCH_2"/>
    <property type="match status" value="1"/>
</dbReference>
<dbReference type="InterPro" id="IPR041367">
    <property type="entry name" value="Znf-CCCH_4"/>
</dbReference>
<feature type="compositionally biased region" description="Basic and acidic residues" evidence="5">
    <location>
        <begin position="549"/>
        <end position="575"/>
    </location>
</feature>
<sequence length="1050" mass="116768">MLHSRVSVSTLCLSLTLISCDQCVEVLPSSVKVAGVNMFPMAFDPSTRAIWIFNTLINSILDSFGVEEFSLYSEIAEMIFIHPQLGFCAFEHLYYHYHCLLTLITTAIAIPFKFCFLVNLVLTGNAYIPKFPNWLLAASIQVPWKEDFLLFNGRRFYAQLHPVLILKSCHGATVGIFPPGGSFWWNYFHRYLLFSLFGSGGVPPLDEARGNAIRVFGGGGEKGSILYNSKRGITVLASEMSGSGRKRSSKWDLRDEPDFAPDGKQSRSGWSSASGGRGSNKDDLMNKDYRVSDATMEWDTDGSYNKKLSPGFEEWKHKRHSQSPKNDWSRSVRSSRSRSPPHGFRWDAGVNDRNRIRAGGSTQPCRDFAAGKCRRGSHCHFLHQDNQDHEDSWENKRREDGAPRYSAPHENRDHSHKIGRSNEACINFAKGRCRMGASCKFVHHNNSDGHGKVPVDELTREREIDRRHRDNSFEQGSGHGPNRSGDTPCKFFANGNCRNGKYCRFSHDKQVCTSPNRRLRDDKWAGNPGGDYQMLDRPKLSDSVSPNGKLRDDRWGSDGNKTDADKVWDSPKRDDTFAVSDTPKLVEDKSGNVGTTEPGFTAWPMRDGWGHSLDKSRVHGEPPFSSDKKEADHWIAGNTGANMHNSQSIGTDIWLGDAKMSPDWNYRVGSSSHIEEEHEQNKHKHGITQGGMYLAASEHDRIQTAPGQGFNQNAESLNPLHSSSCQAVGQSQMAAPVLASIGGIVDGMPNQEVSSEKKYTAEPNIMDSGLSQVGSRNPPPNENVVGKEQLTQLTNLSASLAHILGTGQQLPQLYSALNSHHAKDIPSLAKTEVPAMPVSNTFIKPDPAVGLPKQYDAMRDSIEPKSAVASGVPPAIPPSKKITEDKVEFLSLLSNSGKQNCGSEELISSNHLTQLQLGQNTEVNKDSKEVVAEERKNCQDDHKNTDDLENMDQNGGPDEAKKTKDMKGIRAFKFALVEFVKELLKPTWKEGQITKDDYKTIVKKVVDKVTGTMQGAHIPQTQEKIDHYLSFSKPKLTKLVQAYVEKVQKA</sequence>
<dbReference type="PROSITE" id="PS50103">
    <property type="entry name" value="ZF_C3H1"/>
    <property type="match status" value="3"/>
</dbReference>
<dbReference type="PANTHER" id="PTHR36886:SF8">
    <property type="entry name" value="ZINC FINGER CCCH DOMAIN-CONTAINING PROTEIN 38"/>
    <property type="match status" value="1"/>
</dbReference>
<evidence type="ECO:0000313" key="8">
    <source>
        <dbReference type="EMBL" id="KAK7350870.1"/>
    </source>
</evidence>
<keyword evidence="6" id="KW-0732">Signal</keyword>
<dbReference type="PROSITE" id="PS51257">
    <property type="entry name" value="PROKAR_LIPOPROTEIN"/>
    <property type="match status" value="1"/>
</dbReference>
<feature type="zinc finger region" description="C3H1-type" evidence="4">
    <location>
        <begin position="483"/>
        <end position="510"/>
    </location>
</feature>
<keyword evidence="9" id="KW-1185">Reference proteome</keyword>
<dbReference type="InterPro" id="IPR036855">
    <property type="entry name" value="Znf_CCCH_sf"/>
</dbReference>
<feature type="zinc finger region" description="C3H1-type" evidence="4">
    <location>
        <begin position="419"/>
        <end position="446"/>
    </location>
</feature>
<feature type="region of interest" description="Disordered" evidence="5">
    <location>
        <begin position="243"/>
        <end position="285"/>
    </location>
</feature>
<evidence type="ECO:0000256" key="4">
    <source>
        <dbReference type="PROSITE-ProRule" id="PRU00723"/>
    </source>
</evidence>
<organism evidence="8 9">
    <name type="scientific">Canavalia gladiata</name>
    <name type="common">Sword bean</name>
    <name type="synonym">Dolichos gladiatus</name>
    <dbReference type="NCBI Taxonomy" id="3824"/>
    <lineage>
        <taxon>Eukaryota</taxon>
        <taxon>Viridiplantae</taxon>
        <taxon>Streptophyta</taxon>
        <taxon>Embryophyta</taxon>
        <taxon>Tracheophyta</taxon>
        <taxon>Spermatophyta</taxon>
        <taxon>Magnoliopsida</taxon>
        <taxon>eudicotyledons</taxon>
        <taxon>Gunneridae</taxon>
        <taxon>Pentapetalae</taxon>
        <taxon>rosids</taxon>
        <taxon>fabids</taxon>
        <taxon>Fabales</taxon>
        <taxon>Fabaceae</taxon>
        <taxon>Papilionoideae</taxon>
        <taxon>50 kb inversion clade</taxon>
        <taxon>NPAAA clade</taxon>
        <taxon>indigoferoid/millettioid clade</taxon>
        <taxon>Phaseoleae</taxon>
        <taxon>Canavalia</taxon>
    </lineage>
</organism>
<dbReference type="GO" id="GO:0008270">
    <property type="term" value="F:zinc ion binding"/>
    <property type="evidence" value="ECO:0007669"/>
    <property type="project" value="UniProtKB-KW"/>
</dbReference>
<name>A0AAN9QUG2_CANGL</name>
<gene>
    <name evidence="8" type="ORF">VNO77_09899</name>
</gene>
<dbReference type="PANTHER" id="PTHR36886">
    <property type="entry name" value="PROTEIN FRIGIDA-ESSENTIAL 1"/>
    <property type="match status" value="1"/>
</dbReference>
<feature type="compositionally biased region" description="Basic and acidic residues" evidence="5">
    <location>
        <begin position="445"/>
        <end position="472"/>
    </location>
</feature>
<evidence type="ECO:0000256" key="5">
    <source>
        <dbReference type="SAM" id="MobiDB-lite"/>
    </source>
</evidence>
<feature type="region of interest" description="Disordered" evidence="5">
    <location>
        <begin position="514"/>
        <end position="575"/>
    </location>
</feature>
<keyword evidence="3 4" id="KW-0862">Zinc</keyword>
<feature type="region of interest" description="Disordered" evidence="5">
    <location>
        <begin position="385"/>
        <end position="416"/>
    </location>
</feature>
<dbReference type="Gene3D" id="3.30.1370.210">
    <property type="match status" value="1"/>
</dbReference>
<dbReference type="InterPro" id="IPR000571">
    <property type="entry name" value="Znf_CCCH"/>
</dbReference>
<evidence type="ECO:0000259" key="7">
    <source>
        <dbReference type="PROSITE" id="PS50103"/>
    </source>
</evidence>
<feature type="compositionally biased region" description="Basic and acidic residues" evidence="5">
    <location>
        <begin position="935"/>
        <end position="946"/>
    </location>
</feature>
<keyword evidence="1 4" id="KW-0479">Metal-binding</keyword>
<feature type="zinc finger region" description="C3H1-type" evidence="4">
    <location>
        <begin position="359"/>
        <end position="386"/>
    </location>
</feature>
<feature type="region of interest" description="Disordered" evidence="5">
    <location>
        <begin position="935"/>
        <end position="963"/>
    </location>
</feature>
<comment type="caution">
    <text evidence="8">The sequence shown here is derived from an EMBL/GenBank/DDBJ whole genome shotgun (WGS) entry which is preliminary data.</text>
</comment>
<feature type="domain" description="C3H1-type" evidence="7">
    <location>
        <begin position="483"/>
        <end position="510"/>
    </location>
</feature>
<evidence type="ECO:0000256" key="3">
    <source>
        <dbReference type="ARBA" id="ARBA00022833"/>
    </source>
</evidence>
<feature type="region of interest" description="Disordered" evidence="5">
    <location>
        <begin position="585"/>
        <end position="604"/>
    </location>
</feature>
<dbReference type="Proteomes" id="UP001367508">
    <property type="component" value="Unassembled WGS sequence"/>
</dbReference>
<dbReference type="InterPro" id="IPR052650">
    <property type="entry name" value="Zinc_finger_CCCH"/>
</dbReference>
<evidence type="ECO:0000313" key="9">
    <source>
        <dbReference type="Proteomes" id="UP001367508"/>
    </source>
</evidence>
<dbReference type="InterPro" id="IPR057031">
    <property type="entry name" value="SFR19-like_C"/>
</dbReference>
<feature type="compositionally biased region" description="Basic and acidic residues" evidence="5">
    <location>
        <begin position="385"/>
        <end position="413"/>
    </location>
</feature>
<feature type="domain" description="C3H1-type" evidence="7">
    <location>
        <begin position="359"/>
        <end position="386"/>
    </location>
</feature>